<evidence type="ECO:0000256" key="3">
    <source>
        <dbReference type="ARBA" id="ARBA00022448"/>
    </source>
</evidence>
<dbReference type="Pfam" id="PF00005">
    <property type="entry name" value="ABC_tran"/>
    <property type="match status" value="1"/>
</dbReference>
<evidence type="ECO:0000259" key="8">
    <source>
        <dbReference type="Pfam" id="PF00005"/>
    </source>
</evidence>
<evidence type="ECO:0000256" key="2">
    <source>
        <dbReference type="ARBA" id="ARBA00005814"/>
    </source>
</evidence>
<evidence type="ECO:0000259" key="9">
    <source>
        <dbReference type="Pfam" id="PF01061"/>
    </source>
</evidence>
<evidence type="ECO:0000256" key="6">
    <source>
        <dbReference type="ARBA" id="ARBA00023136"/>
    </source>
</evidence>
<keyword evidence="4 7" id="KW-0812">Transmembrane</keyword>
<dbReference type="InterPro" id="IPR003439">
    <property type="entry name" value="ABC_transporter-like_ATP-bd"/>
</dbReference>
<feature type="domain" description="ABC transporter" evidence="8">
    <location>
        <begin position="116"/>
        <end position="182"/>
    </location>
</feature>
<name>A0AAD5LVX9_PARTN</name>
<reference evidence="10" key="1">
    <citation type="submission" date="2021-06" db="EMBL/GenBank/DDBJ databases">
        <title>Parelaphostrongylus tenuis whole genome reference sequence.</title>
        <authorList>
            <person name="Garwood T.J."/>
            <person name="Larsen P.A."/>
            <person name="Fountain-Jones N.M."/>
            <person name="Garbe J.R."/>
            <person name="Macchietto M.G."/>
            <person name="Kania S.A."/>
            <person name="Gerhold R.W."/>
            <person name="Richards J.E."/>
            <person name="Wolf T.M."/>
        </authorList>
    </citation>
    <scope>NUCLEOTIDE SEQUENCE</scope>
    <source>
        <strain evidence="10">MNPRO001-30</strain>
        <tissue evidence="10">Meninges</tissue>
    </source>
</reference>
<evidence type="ECO:0000313" key="10">
    <source>
        <dbReference type="EMBL" id="KAJ1347762.1"/>
    </source>
</evidence>
<evidence type="ECO:0000256" key="5">
    <source>
        <dbReference type="ARBA" id="ARBA00022989"/>
    </source>
</evidence>
<proteinExistence type="inferred from homology"/>
<evidence type="ECO:0000313" key="11">
    <source>
        <dbReference type="Proteomes" id="UP001196413"/>
    </source>
</evidence>
<dbReference type="GO" id="GO:0140359">
    <property type="term" value="F:ABC-type transporter activity"/>
    <property type="evidence" value="ECO:0007669"/>
    <property type="project" value="InterPro"/>
</dbReference>
<dbReference type="Gene3D" id="3.40.50.300">
    <property type="entry name" value="P-loop containing nucleotide triphosphate hydrolases"/>
    <property type="match status" value="2"/>
</dbReference>
<evidence type="ECO:0000256" key="7">
    <source>
        <dbReference type="SAM" id="Phobius"/>
    </source>
</evidence>
<dbReference type="SUPFAM" id="SSF52540">
    <property type="entry name" value="P-loop containing nucleoside triphosphate hydrolases"/>
    <property type="match status" value="1"/>
</dbReference>
<dbReference type="Pfam" id="PF01061">
    <property type="entry name" value="ABC2_membrane"/>
    <property type="match status" value="1"/>
</dbReference>
<accession>A0AAD5LVX9</accession>
<feature type="transmembrane region" description="Helical" evidence="7">
    <location>
        <begin position="337"/>
        <end position="355"/>
    </location>
</feature>
<organism evidence="10 11">
    <name type="scientific">Parelaphostrongylus tenuis</name>
    <name type="common">Meningeal worm</name>
    <dbReference type="NCBI Taxonomy" id="148309"/>
    <lineage>
        <taxon>Eukaryota</taxon>
        <taxon>Metazoa</taxon>
        <taxon>Ecdysozoa</taxon>
        <taxon>Nematoda</taxon>
        <taxon>Chromadorea</taxon>
        <taxon>Rhabditida</taxon>
        <taxon>Rhabditina</taxon>
        <taxon>Rhabditomorpha</taxon>
        <taxon>Strongyloidea</taxon>
        <taxon>Metastrongylidae</taxon>
        <taxon>Parelaphostrongylus</taxon>
    </lineage>
</organism>
<dbReference type="AlphaFoldDB" id="A0AAD5LVX9"/>
<dbReference type="InterPro" id="IPR013525">
    <property type="entry name" value="ABC2_TM"/>
</dbReference>
<dbReference type="InterPro" id="IPR027417">
    <property type="entry name" value="P-loop_NTPase"/>
</dbReference>
<keyword evidence="6 7" id="KW-0472">Membrane</keyword>
<keyword evidence="11" id="KW-1185">Reference proteome</keyword>
<dbReference type="PANTHER" id="PTHR48041">
    <property type="entry name" value="ABC TRANSPORTER G FAMILY MEMBER 28"/>
    <property type="match status" value="1"/>
</dbReference>
<feature type="transmembrane region" description="Helical" evidence="7">
    <location>
        <begin position="361"/>
        <end position="382"/>
    </location>
</feature>
<dbReference type="GO" id="GO:0005524">
    <property type="term" value="F:ATP binding"/>
    <property type="evidence" value="ECO:0007669"/>
    <property type="project" value="InterPro"/>
</dbReference>
<gene>
    <name evidence="10" type="primary">WHT-1_1</name>
    <name evidence="10" type="ORF">KIN20_002912</name>
</gene>
<dbReference type="EMBL" id="JAHQIW010000381">
    <property type="protein sequence ID" value="KAJ1347762.1"/>
    <property type="molecule type" value="Genomic_DNA"/>
</dbReference>
<keyword evidence="3" id="KW-0813">Transport</keyword>
<comment type="similarity">
    <text evidence="2">Belongs to the ABC transporter superfamily. ABCG family. Eye pigment precursor importer (TC 3.A.1.204) subfamily.</text>
</comment>
<feature type="domain" description="ABC-2 type transporter transmembrane" evidence="9">
    <location>
        <begin position="259"/>
        <end position="441"/>
    </location>
</feature>
<dbReference type="GO" id="GO:0005886">
    <property type="term" value="C:plasma membrane"/>
    <property type="evidence" value="ECO:0007669"/>
    <property type="project" value="TreeGrafter"/>
</dbReference>
<sequence length="508" mass="56627">MRTRYTRIRRIQNARTNATLWPPTDHLMIKCNAAGLSIAGIRTDDGVGDKKSERLQIQCLESKHDRANINDTLRMSRTPNSLQSSMNGIGLHRTSTAPFLNGTNYKDKCINVPKGGAGKTTLLNVLTSRNLSGLNVRGSVTIDGQRMNRWKLKEISAFVQQHDMFMGTMTAREHLQFTARLRMGSAYTDAEQRLRVDYVIRVILTCPKILFCDEPTSGLDAFMAGHVVASLRRLADDGMTVVITIHQPSSQVYLSLQRVCAVVTGVVYYDTIITPKTIISINGLLFHLVRSLNFMLQFPAVSAITLELPIVLRENSSGMYTSTAYFIGKNLAELPQYVILPIIYSTIVYSMAGLSSNTSTFFFAMIVSVLLTNVAISISYAAATIFGTTTVATAILPIFVVPMMAFGGFYITYESIPHYFTWLSTFSYFKYAYEGLAINEWETVDVIPGCLNHTGNYSNCPKSGSEVLESIDFDGISKWRDIVILSIMIVVIRLISYIALVVRAFYNR</sequence>
<feature type="transmembrane region" description="Helical" evidence="7">
    <location>
        <begin position="394"/>
        <end position="413"/>
    </location>
</feature>
<feature type="transmembrane region" description="Helical" evidence="7">
    <location>
        <begin position="482"/>
        <end position="506"/>
    </location>
</feature>
<comment type="caution">
    <text evidence="10">The sequence shown here is derived from an EMBL/GenBank/DDBJ whole genome shotgun (WGS) entry which is preliminary data.</text>
</comment>
<protein>
    <submittedName>
        <fullName evidence="10">ABC-2 type transporter</fullName>
    </submittedName>
</protein>
<comment type="subcellular location">
    <subcellularLocation>
        <location evidence="1">Membrane</location>
        <topology evidence="1">Multi-pass membrane protein</topology>
    </subcellularLocation>
</comment>
<dbReference type="Proteomes" id="UP001196413">
    <property type="component" value="Unassembled WGS sequence"/>
</dbReference>
<evidence type="ECO:0000256" key="1">
    <source>
        <dbReference type="ARBA" id="ARBA00004141"/>
    </source>
</evidence>
<evidence type="ECO:0000256" key="4">
    <source>
        <dbReference type="ARBA" id="ARBA00022692"/>
    </source>
</evidence>
<keyword evidence="5 7" id="KW-1133">Transmembrane helix</keyword>
<dbReference type="InterPro" id="IPR050352">
    <property type="entry name" value="ABCG_transporters"/>
</dbReference>
<dbReference type="GO" id="GO:0016887">
    <property type="term" value="F:ATP hydrolysis activity"/>
    <property type="evidence" value="ECO:0007669"/>
    <property type="project" value="InterPro"/>
</dbReference>
<dbReference type="PANTHER" id="PTHR48041:SF93">
    <property type="entry name" value="ABC TRANSPORTER ATP-BINDING PROTEIN_PERMEASE WHT-1"/>
    <property type="match status" value="1"/>
</dbReference>